<evidence type="ECO:0000256" key="2">
    <source>
        <dbReference type="ARBA" id="ARBA00022729"/>
    </source>
</evidence>
<dbReference type="SMART" id="SM00458">
    <property type="entry name" value="RICIN"/>
    <property type="match status" value="1"/>
</dbReference>
<dbReference type="SUPFAM" id="SSF51011">
    <property type="entry name" value="Glycosyl hydrolase domain"/>
    <property type="match status" value="1"/>
</dbReference>
<dbReference type="Gene3D" id="2.60.40.1180">
    <property type="entry name" value="Golgi alpha-mannosidase II"/>
    <property type="match status" value="1"/>
</dbReference>
<evidence type="ECO:0000313" key="8">
    <source>
        <dbReference type="Proteomes" id="UP000515563"/>
    </source>
</evidence>
<gene>
    <name evidence="7" type="ORF">F1D05_04805</name>
</gene>
<proteinExistence type="inferred from homology"/>
<dbReference type="Pfam" id="PF14200">
    <property type="entry name" value="RicinB_lectin_2"/>
    <property type="match status" value="2"/>
</dbReference>
<dbReference type="Pfam" id="PF17189">
    <property type="entry name" value="Glyco_hydro_30C"/>
    <property type="match status" value="1"/>
</dbReference>
<dbReference type="Gene3D" id="2.80.10.50">
    <property type="match status" value="3"/>
</dbReference>
<sequence length="623" mass="66758">MTQAITMNQAEAAAEPVSVWVTTADQSKLLAAQPGVNFGSDTGTATTIDVDASTTYQTMDGFGASFTDSSAWLVNTKLNAAQRSTLMGNLFDPNAGIGLSMVRQPIGASDFTVNSADYTYDDTCCDVNDFTISHDRADTIPVLKQAKTLNPDLKIIGSPWSPPAWMKTNNSLNGGTLKPDMYGPYTDYFVKYAQAYAAEGLPIYAVTLQNEPHNEAGYPSMRMEPADQAKAAKLLGPKFASNGIGTKIIVWDHNWDEPNFPTDVLNDPAAKQYIAGSAFHCYAGDVNAQTTVHNAHPDRDLWFTECSGGDWASDFGANLKWNTQQLIIGATRNWAKSVTMWNMALDQNHGPTNGGCSNCRGVVTVDTNNGNVAYNVEYYVLGHAAKFVKPGAKRIASTTYGNDIETAAFQNPNGSIALVALNANSAQRTFKVRSAGQAFTYTLPAGAVATFTWQPGAGPSPTPTVTPTASPTPQPGIKENVYYKVTARHSGKALDVTDVSTSNGAAIQQWDYAGGNNQKWRFVNVGGGYYKIVSKHSGKALDVRSASTSNGATVQQWDYTSGTNQQWQVIDAGAGAYRIVARHSGKALDVTSASTSNGAAIQQWDYTAGTNQQFILTEIEPVP</sequence>
<keyword evidence="2" id="KW-0732">Signal</keyword>
<dbReference type="SUPFAM" id="SSF50370">
    <property type="entry name" value="Ricin B-like lectins"/>
    <property type="match status" value="1"/>
</dbReference>
<dbReference type="SUPFAM" id="SSF51445">
    <property type="entry name" value="(Trans)glycosidases"/>
    <property type="match status" value="1"/>
</dbReference>
<reference evidence="7 8" key="2">
    <citation type="journal article" date="2020" name="Microbiol. Resour. Announc.">
        <title>Antarctic desert soil bacteria exhibit high novel natural product potential, evaluated through long-read genome sequencing and comparative genomics.</title>
        <authorList>
            <person name="Benaud N."/>
            <person name="Edwards R.J."/>
            <person name="Amos T.G."/>
            <person name="D'Agostino P.M."/>
            <person name="Gutierrez-Chavez C."/>
            <person name="Montgomery K."/>
            <person name="Nicetic I."/>
            <person name="Ferrari B.C."/>
        </authorList>
    </citation>
    <scope>NUCLEOTIDE SEQUENCE [LARGE SCALE GENOMIC DNA]</scope>
    <source>
        <strain evidence="7 8">SPB151</strain>
    </source>
</reference>
<comment type="similarity">
    <text evidence="1 4">Belongs to the glycosyl hydrolase 30 family.</text>
</comment>
<dbReference type="PANTHER" id="PTHR11069">
    <property type="entry name" value="GLUCOSYLCERAMIDASE"/>
    <property type="match status" value="1"/>
</dbReference>
<evidence type="ECO:0000256" key="4">
    <source>
        <dbReference type="RuleBase" id="RU361188"/>
    </source>
</evidence>
<feature type="domain" description="Ricin B lectin" evidence="6">
    <location>
        <begin position="481"/>
        <end position="617"/>
    </location>
</feature>
<dbReference type="InterPro" id="IPR033453">
    <property type="entry name" value="Glyco_hydro_30_TIM-barrel"/>
</dbReference>
<evidence type="ECO:0000313" key="7">
    <source>
        <dbReference type="EMBL" id="QNE22769.1"/>
    </source>
</evidence>
<dbReference type="GO" id="GO:0006680">
    <property type="term" value="P:glucosylceramide catabolic process"/>
    <property type="evidence" value="ECO:0007669"/>
    <property type="project" value="TreeGrafter"/>
</dbReference>
<dbReference type="PROSITE" id="PS50231">
    <property type="entry name" value="RICIN_B_LECTIN"/>
    <property type="match status" value="1"/>
</dbReference>
<dbReference type="EMBL" id="CP043661">
    <property type="protein sequence ID" value="QNE22769.1"/>
    <property type="molecule type" value="Genomic_DNA"/>
</dbReference>
<keyword evidence="4" id="KW-0326">Glycosidase</keyword>
<dbReference type="InterPro" id="IPR017853">
    <property type="entry name" value="GH"/>
</dbReference>
<evidence type="ECO:0000256" key="3">
    <source>
        <dbReference type="ARBA" id="ARBA00022801"/>
    </source>
</evidence>
<dbReference type="InterPro" id="IPR035992">
    <property type="entry name" value="Ricin_B-like_lectins"/>
</dbReference>
<dbReference type="InterPro" id="IPR033452">
    <property type="entry name" value="GH30_C"/>
</dbReference>
<reference evidence="8" key="1">
    <citation type="submission" date="2019-09" db="EMBL/GenBank/DDBJ databases">
        <title>Antimicrobial potential of Antarctic Bacteria.</title>
        <authorList>
            <person name="Benaud N."/>
            <person name="Edwards R.J."/>
            <person name="Ferrari B.C."/>
        </authorList>
    </citation>
    <scope>NUCLEOTIDE SEQUENCE [LARGE SCALE GENOMIC DNA]</scope>
    <source>
        <strain evidence="8">SPB151</strain>
    </source>
</reference>
<evidence type="ECO:0000256" key="5">
    <source>
        <dbReference type="SAM" id="MobiDB-lite"/>
    </source>
</evidence>
<name>A0A7G6X954_9ACTN</name>
<keyword evidence="8" id="KW-1185">Reference proteome</keyword>
<dbReference type="InterPro" id="IPR000772">
    <property type="entry name" value="Ricin_B_lectin"/>
</dbReference>
<evidence type="ECO:0000256" key="1">
    <source>
        <dbReference type="ARBA" id="ARBA00005382"/>
    </source>
</evidence>
<dbReference type="KEGG" id="kqi:F1D05_04805"/>
<dbReference type="GO" id="GO:0016020">
    <property type="term" value="C:membrane"/>
    <property type="evidence" value="ECO:0007669"/>
    <property type="project" value="GOC"/>
</dbReference>
<dbReference type="AlphaFoldDB" id="A0A7G6X954"/>
<dbReference type="Proteomes" id="UP000515563">
    <property type="component" value="Chromosome"/>
</dbReference>
<dbReference type="PANTHER" id="PTHR11069:SF23">
    <property type="entry name" value="LYSOSOMAL ACID GLUCOSYLCERAMIDASE"/>
    <property type="match status" value="1"/>
</dbReference>
<feature type="region of interest" description="Disordered" evidence="5">
    <location>
        <begin position="455"/>
        <end position="477"/>
    </location>
</feature>
<accession>A0A7G6X954</accession>
<dbReference type="InterPro" id="IPR001139">
    <property type="entry name" value="Glyco_hydro_30"/>
</dbReference>
<organism evidence="7 8">
    <name type="scientific">Kribbella qitaiheensis</name>
    <dbReference type="NCBI Taxonomy" id="1544730"/>
    <lineage>
        <taxon>Bacteria</taxon>
        <taxon>Bacillati</taxon>
        <taxon>Actinomycetota</taxon>
        <taxon>Actinomycetes</taxon>
        <taxon>Propionibacteriales</taxon>
        <taxon>Kribbellaceae</taxon>
        <taxon>Kribbella</taxon>
    </lineage>
</organism>
<evidence type="ECO:0000259" key="6">
    <source>
        <dbReference type="SMART" id="SM00458"/>
    </source>
</evidence>
<protein>
    <submittedName>
        <fullName evidence="7">Glycosyl hydrolase</fullName>
    </submittedName>
</protein>
<dbReference type="InterPro" id="IPR013780">
    <property type="entry name" value="Glyco_hydro_b"/>
</dbReference>
<dbReference type="Pfam" id="PF02055">
    <property type="entry name" value="Glyco_hydro_30"/>
    <property type="match status" value="1"/>
</dbReference>
<dbReference type="Gene3D" id="3.20.20.80">
    <property type="entry name" value="Glycosidases"/>
    <property type="match status" value="1"/>
</dbReference>
<keyword evidence="3 4" id="KW-0378">Hydrolase</keyword>
<feature type="compositionally biased region" description="Pro residues" evidence="5">
    <location>
        <begin position="458"/>
        <end position="474"/>
    </location>
</feature>
<dbReference type="GO" id="GO:0004348">
    <property type="term" value="F:glucosylceramidase activity"/>
    <property type="evidence" value="ECO:0007669"/>
    <property type="project" value="InterPro"/>
</dbReference>